<keyword evidence="1" id="KW-1133">Transmembrane helix</keyword>
<protein>
    <submittedName>
        <fullName evidence="3">Uncharacterized protein</fullName>
    </submittedName>
</protein>
<keyword evidence="1" id="KW-0472">Membrane</keyword>
<keyword evidence="1" id="KW-0812">Transmembrane</keyword>
<dbReference type="Proteomes" id="UP000697107">
    <property type="component" value="Unassembled WGS sequence"/>
</dbReference>
<accession>A0A8T1G3R1</accession>
<proteinExistence type="predicted"/>
<dbReference type="EMBL" id="RCMG01001194">
    <property type="protein sequence ID" value="KAG2833716.1"/>
    <property type="molecule type" value="Genomic_DNA"/>
</dbReference>
<evidence type="ECO:0000313" key="2">
    <source>
        <dbReference type="EMBL" id="KAG2833716.1"/>
    </source>
</evidence>
<gene>
    <name evidence="2" type="ORF">PC113_g20522</name>
    <name evidence="3" type="ORF">PC118_g7079</name>
</gene>
<reference evidence="3" key="1">
    <citation type="submission" date="2018-10" db="EMBL/GenBank/DDBJ databases">
        <title>Effector identification in a new, highly contiguous assembly of the strawberry crown rot pathogen Phytophthora cactorum.</title>
        <authorList>
            <person name="Armitage A.D."/>
            <person name="Nellist C.F."/>
            <person name="Bates H."/>
            <person name="Vickerstaff R.J."/>
            <person name="Harrison R.J."/>
        </authorList>
    </citation>
    <scope>NUCLEOTIDE SEQUENCE</scope>
    <source>
        <strain evidence="2">15-7</strain>
        <strain evidence="3">P415</strain>
    </source>
</reference>
<sequence length="68" mass="7492">MNCSRTSSMVAYSLGFPMFADSLTFVGSLMFGALRRLRVPDASTAWMGRIAYLRLQLVKSTSAQCGYT</sequence>
<organism evidence="3 4">
    <name type="scientific">Phytophthora cactorum</name>
    <dbReference type="NCBI Taxonomy" id="29920"/>
    <lineage>
        <taxon>Eukaryota</taxon>
        <taxon>Sar</taxon>
        <taxon>Stramenopiles</taxon>
        <taxon>Oomycota</taxon>
        <taxon>Peronosporomycetes</taxon>
        <taxon>Peronosporales</taxon>
        <taxon>Peronosporaceae</taxon>
        <taxon>Phytophthora</taxon>
    </lineage>
</organism>
<dbReference type="AlphaFoldDB" id="A0A8T1G3R1"/>
<name>A0A8T1G3R1_9STRA</name>
<evidence type="ECO:0000313" key="3">
    <source>
        <dbReference type="EMBL" id="KAG2987846.1"/>
    </source>
</evidence>
<feature type="transmembrane region" description="Helical" evidence="1">
    <location>
        <begin position="12"/>
        <end position="34"/>
    </location>
</feature>
<dbReference type="EMBL" id="RCML01000164">
    <property type="protein sequence ID" value="KAG2987846.1"/>
    <property type="molecule type" value="Genomic_DNA"/>
</dbReference>
<dbReference type="Proteomes" id="UP000735874">
    <property type="component" value="Unassembled WGS sequence"/>
</dbReference>
<evidence type="ECO:0000313" key="4">
    <source>
        <dbReference type="Proteomes" id="UP000697107"/>
    </source>
</evidence>
<comment type="caution">
    <text evidence="3">The sequence shown here is derived from an EMBL/GenBank/DDBJ whole genome shotgun (WGS) entry which is preliminary data.</text>
</comment>
<evidence type="ECO:0000256" key="1">
    <source>
        <dbReference type="SAM" id="Phobius"/>
    </source>
</evidence>